<comment type="caution">
    <text evidence="4">The sequence shown here is derived from an EMBL/GenBank/DDBJ whole genome shotgun (WGS) entry which is preliminary data.</text>
</comment>
<protein>
    <submittedName>
        <fullName evidence="4">LuxR family transcriptional regulator</fullName>
    </submittedName>
</protein>
<dbReference type="SMART" id="SM00421">
    <property type="entry name" value="HTH_LUXR"/>
    <property type="match status" value="1"/>
</dbReference>
<dbReference type="EMBL" id="JACRUJ010000001">
    <property type="protein sequence ID" value="MBC5840867.1"/>
    <property type="molecule type" value="Genomic_DNA"/>
</dbReference>
<feature type="transmembrane region" description="Helical" evidence="1">
    <location>
        <begin position="735"/>
        <end position="756"/>
    </location>
</feature>
<evidence type="ECO:0000259" key="3">
    <source>
        <dbReference type="SMART" id="SM00421"/>
    </source>
</evidence>
<dbReference type="InterPro" id="IPR036388">
    <property type="entry name" value="WH-like_DNA-bd_sf"/>
</dbReference>
<evidence type="ECO:0000256" key="1">
    <source>
        <dbReference type="SAM" id="Phobius"/>
    </source>
</evidence>
<name>A0ABR7J5U1_9FLAO</name>
<organism evidence="4 5">
    <name type="scientific">Flavobacterium kayseriense</name>
    <dbReference type="NCBI Taxonomy" id="2764714"/>
    <lineage>
        <taxon>Bacteria</taxon>
        <taxon>Pseudomonadati</taxon>
        <taxon>Bacteroidota</taxon>
        <taxon>Flavobacteriia</taxon>
        <taxon>Flavobacteriales</taxon>
        <taxon>Flavobacteriaceae</taxon>
        <taxon>Flavobacterium</taxon>
    </lineage>
</organism>
<dbReference type="SUPFAM" id="SSF46894">
    <property type="entry name" value="C-terminal effector domain of the bipartite response regulators"/>
    <property type="match status" value="1"/>
</dbReference>
<keyword evidence="1" id="KW-0812">Transmembrane</keyword>
<feature type="domain" description="HTH luxR-type" evidence="3">
    <location>
        <begin position="866"/>
        <end position="923"/>
    </location>
</feature>
<proteinExistence type="predicted"/>
<dbReference type="Gene3D" id="1.10.10.10">
    <property type="entry name" value="Winged helix-like DNA-binding domain superfamily/Winged helix DNA-binding domain"/>
    <property type="match status" value="1"/>
</dbReference>
<keyword evidence="5" id="KW-1185">Reference proteome</keyword>
<dbReference type="Gene3D" id="2.130.10.10">
    <property type="entry name" value="YVTN repeat-like/Quinoprotein amine dehydrogenase"/>
    <property type="match status" value="2"/>
</dbReference>
<feature type="signal peptide" evidence="2">
    <location>
        <begin position="1"/>
        <end position="24"/>
    </location>
</feature>
<evidence type="ECO:0000256" key="2">
    <source>
        <dbReference type="SAM" id="SignalP"/>
    </source>
</evidence>
<keyword evidence="1" id="KW-1133">Transmembrane helix</keyword>
<dbReference type="InterPro" id="IPR000792">
    <property type="entry name" value="Tscrpt_reg_LuxR_C"/>
</dbReference>
<reference evidence="4 5" key="1">
    <citation type="submission" date="2020-08" db="EMBL/GenBank/DDBJ databases">
        <title>Description of novel Flavobacterium F-380 isolate.</title>
        <authorList>
            <person name="Saticioglu I.B."/>
            <person name="Duman M."/>
            <person name="Altun S."/>
        </authorList>
    </citation>
    <scope>NUCLEOTIDE SEQUENCE [LARGE SCALE GENOMIC DNA]</scope>
    <source>
        <strain evidence="4 5">F-380</strain>
    </source>
</reference>
<feature type="chain" id="PRO_5045203224" evidence="2">
    <location>
        <begin position="25"/>
        <end position="926"/>
    </location>
</feature>
<dbReference type="RefSeq" id="WP_187009418.1">
    <property type="nucleotide sequence ID" value="NZ_JACRUI010000001.1"/>
</dbReference>
<keyword evidence="1" id="KW-0472">Membrane</keyword>
<dbReference type="InterPro" id="IPR013783">
    <property type="entry name" value="Ig-like_fold"/>
</dbReference>
<dbReference type="Pfam" id="PF07495">
    <property type="entry name" value="Y_Y_Y"/>
    <property type="match status" value="1"/>
</dbReference>
<dbReference type="InterPro" id="IPR016032">
    <property type="entry name" value="Sig_transdc_resp-reg_C-effctor"/>
</dbReference>
<accession>A0ABR7J5U1</accession>
<keyword evidence="2" id="KW-0732">Signal</keyword>
<sequence length="926" mass="106723">MKTFSFYSPLCCLLFLLINSNILGQELPPIQKFTPIDYNGENQNWMISQGSNKSIYVGNNEGLLEYNGAKWKMYRSPNNTIIRAVKAVGKRIYTGCYMEFGFWERDVFGGLNYKSVVSKFKKPMVEDEHIWNIVTNDEWILFQSFNRIYFYNSKTGSTKIINSKNGISRIFNVNGFIYYHVEREGIYKFEGGQPRLIIDNTVFKNDKIVGMFHITNGLLVLTRSSGFYKLIEGKLTSWNFSGNEILRKMNIFNSIQLRDKSFVIGTIKNGVIFLDVNGNIKLELNRNNGLSNNTALGLFEDVDNNVWVGLDNGINCVNLKAPIRVFNDDEGEIGTIYASIVHNNILYLGTNQGLFYKRAFTQDSFKFVNGTSGQVWCLFKYKDDLLCGHHSGTFVINNDKANLISAIPGTWEFKTVSKTEDILLQGNYNGLNVLIKEDGIWKIRNKIKGFDNSARYFEIGENNELWVSHGYKGLFRLKIDEGLTMVKNVSIDSKTPFDKNSSLIKYNNRILYANKGGILGFDSVKNEFVRDKVLSSLVDQSAYASGKLVVDETGKLWVFTKENISYVELNDLTNDLKINKVAISYSLRKGQVGYENISHLQNNNYLIGITDGYLILDISRINQSNTYQIELNSVTLNSVDQEKIKIDMQKSGDFDYSNNSITFSYSVPIYDKYKEVKYQFRLKGRYNDWSEWNTKSELVFENLSFGDYTLNIRAKVGDKLSNNTINYQFRIARPWFLSNIAIFFYLLIVLGFSLILHKSYKKHYKKVHERKQLENEQLITKIKNDQLYQDIESKNRELAISTMSIIKKNEVLNSIQKELKRNRGTDNDATLKLIDNNLNDSQDWSFFEKAFNNADKGFLDKIKQSHPDLSPNDLRFCAYLRLNLSSKEIAPLLNISIKSVETKRYRLRKKLGLDHDNGLVTYILNF</sequence>
<evidence type="ECO:0000313" key="4">
    <source>
        <dbReference type="EMBL" id="MBC5840867.1"/>
    </source>
</evidence>
<dbReference type="Gene3D" id="2.60.40.10">
    <property type="entry name" value="Immunoglobulins"/>
    <property type="match status" value="1"/>
</dbReference>
<evidence type="ECO:0000313" key="5">
    <source>
        <dbReference type="Proteomes" id="UP000629963"/>
    </source>
</evidence>
<dbReference type="InterPro" id="IPR015943">
    <property type="entry name" value="WD40/YVTN_repeat-like_dom_sf"/>
</dbReference>
<dbReference type="Proteomes" id="UP000629963">
    <property type="component" value="Unassembled WGS sequence"/>
</dbReference>
<dbReference type="InterPro" id="IPR011123">
    <property type="entry name" value="Y_Y_Y"/>
</dbReference>
<gene>
    <name evidence="4" type="ORF">H8R23_05575</name>
</gene>